<feature type="transmembrane region" description="Helical" evidence="19">
    <location>
        <begin position="145"/>
        <end position="164"/>
    </location>
</feature>
<comment type="catalytic activity">
    <reaction evidence="13">
        <text>L-alanyl-L-lysine(out) = L-alanyl-L-lysine(in)</text>
        <dbReference type="Rhea" id="RHEA:79415"/>
        <dbReference type="ChEBI" id="CHEBI:192470"/>
    </reaction>
</comment>
<evidence type="ECO:0000256" key="7">
    <source>
        <dbReference type="ARBA" id="ARBA00044893"/>
    </source>
</evidence>
<sequence>SKFIQDMYEGFSQEQASLVVGATYMVSMVLCAASGVLVDRVGLRGVMISAAAISTLPVFPVLAFGRLPPLASTLWLGVAYSVSTACMWPAISMVVPYSTLGTANGVATSLQMLGVGVSNLAVGALLGEETGRREIAPWRWQNVMLFFLALTLGCLASSLVLNVVDQ</sequence>
<comment type="function">
    <text evidence="17">Lysosomal dipeptide uniporter that selectively exports lysine, arginine or histidine-containing dipeptides with a net positive charge from the lysosome lumen into the cytosol. Could play a role in a specific type of protein O-glycosylation indirectly regulating macrophages migration and tissue invasion. Also essential for liver homeostasis.</text>
</comment>
<evidence type="ECO:0000256" key="10">
    <source>
        <dbReference type="ARBA" id="ARBA00044900"/>
    </source>
</evidence>
<dbReference type="Gene3D" id="1.20.1250.20">
    <property type="entry name" value="MFS general substrate transporter like domains"/>
    <property type="match status" value="1"/>
</dbReference>
<dbReference type="InterPro" id="IPR011701">
    <property type="entry name" value="MFS"/>
</dbReference>
<proteinExistence type="predicted"/>
<comment type="catalytic activity">
    <reaction evidence="6">
        <text>L-lysyl-L-alpha-amino acid(out) = L-lysyl-L-alpha-amino acid(in)</text>
        <dbReference type="Rhea" id="RHEA:79387"/>
        <dbReference type="ChEBI" id="CHEBI:229965"/>
    </reaction>
</comment>
<comment type="catalytic activity">
    <reaction evidence="10">
        <text>L-lysyl-L-lysine(out) = L-lysyl-L-lysine(in)</text>
        <dbReference type="Rhea" id="RHEA:79403"/>
        <dbReference type="ChEBI" id="CHEBI:229956"/>
    </reaction>
</comment>
<evidence type="ECO:0000256" key="8">
    <source>
        <dbReference type="ARBA" id="ARBA00044898"/>
    </source>
</evidence>
<comment type="catalytic activity">
    <reaction evidence="12">
        <text>L-histidyl-L-alpha-amino acid(out) = L-histidyl-L-alpha-amino acid(in)</text>
        <dbReference type="Rhea" id="RHEA:79379"/>
        <dbReference type="ChEBI" id="CHEBI:229964"/>
    </reaction>
</comment>
<evidence type="ECO:0000256" key="5">
    <source>
        <dbReference type="ARBA" id="ARBA00044884"/>
    </source>
</evidence>
<comment type="catalytic activity">
    <reaction evidence="5">
        <text>L-alpha-aminoacyl-L-histidine(out) = L-alpha-aminoacyl-L-histidine(in)</text>
        <dbReference type="Rhea" id="RHEA:79375"/>
        <dbReference type="ChEBI" id="CHEBI:229967"/>
    </reaction>
</comment>
<evidence type="ECO:0000256" key="1">
    <source>
        <dbReference type="ARBA" id="ARBA00004141"/>
    </source>
</evidence>
<evidence type="ECO:0000256" key="4">
    <source>
        <dbReference type="ARBA" id="ARBA00044881"/>
    </source>
</evidence>
<comment type="catalytic activity">
    <reaction evidence="4">
        <text>L-alpha-aminoacyl-L-arginine(out) = L-alpha-aminoacyl-L-arginine(in)</text>
        <dbReference type="Rhea" id="RHEA:79367"/>
        <dbReference type="ChEBI" id="CHEBI:229968"/>
    </reaction>
</comment>
<reference evidence="21" key="2">
    <citation type="submission" date="2025-09" db="UniProtKB">
        <authorList>
            <consortium name="Ensembl"/>
        </authorList>
    </citation>
    <scope>IDENTIFICATION</scope>
</reference>
<dbReference type="OMA" id="TTISAHM"/>
<evidence type="ECO:0000259" key="20">
    <source>
        <dbReference type="PROSITE" id="PS50850"/>
    </source>
</evidence>
<evidence type="ECO:0000313" key="21">
    <source>
        <dbReference type="Ensembl" id="ENSPMAP00000008826.1"/>
    </source>
</evidence>
<dbReference type="SUPFAM" id="SSF103473">
    <property type="entry name" value="MFS general substrate transporter"/>
    <property type="match status" value="1"/>
</dbReference>
<comment type="catalytic activity">
    <reaction evidence="8">
        <text>L-aspartyl-L-lysine(out) = L-aspartyl-L-lysine(in)</text>
        <dbReference type="Rhea" id="RHEA:79411"/>
        <dbReference type="ChEBI" id="CHEBI:229953"/>
    </reaction>
</comment>
<comment type="catalytic activity">
    <reaction evidence="14">
        <text>L-lysyl-glycine(out) = L-lysyl-glycine(in)</text>
        <dbReference type="Rhea" id="RHEA:79407"/>
        <dbReference type="ChEBI" id="CHEBI:191202"/>
    </reaction>
</comment>
<dbReference type="AlphaFoldDB" id="S4RUD6"/>
<dbReference type="HOGENOM" id="CLU_1614676_0_0_1"/>
<evidence type="ECO:0000256" key="13">
    <source>
        <dbReference type="ARBA" id="ARBA00044919"/>
    </source>
</evidence>
<comment type="subunit">
    <text evidence="18">Homodimer. Interacts with lysosomal protein GLMP (via lumenal domain); the interaction starts while both proteins are still in the endoplasmic reticulum and is required for stabilization of MFSD1 in lysosomes but has no direct effect on its targeting to lysosomes or transporter activity.</text>
</comment>
<organism evidence="21">
    <name type="scientific">Petromyzon marinus</name>
    <name type="common">Sea lamprey</name>
    <dbReference type="NCBI Taxonomy" id="7757"/>
    <lineage>
        <taxon>Eukaryota</taxon>
        <taxon>Metazoa</taxon>
        <taxon>Chordata</taxon>
        <taxon>Craniata</taxon>
        <taxon>Vertebrata</taxon>
        <taxon>Cyclostomata</taxon>
        <taxon>Hyperoartia</taxon>
        <taxon>Petromyzontiformes</taxon>
        <taxon>Petromyzontidae</taxon>
        <taxon>Petromyzon</taxon>
    </lineage>
</organism>
<feature type="transmembrane region" description="Helical" evidence="19">
    <location>
        <begin position="45"/>
        <end position="64"/>
    </location>
</feature>
<keyword evidence="19" id="KW-0812">Transmembrane</keyword>
<comment type="catalytic activity">
    <reaction evidence="11">
        <text>L-arginyl-glycine(out) = L-arginyl-glycine(in)</text>
        <dbReference type="Rhea" id="RHEA:79391"/>
        <dbReference type="ChEBI" id="CHEBI:229955"/>
    </reaction>
</comment>
<dbReference type="PANTHER" id="PTHR23512">
    <property type="entry name" value="MAJOR FACILITATOR SUPERFAMILY DOMAIN-CONTAINING PROTEIN 1"/>
    <property type="match status" value="1"/>
</dbReference>
<evidence type="ECO:0000256" key="15">
    <source>
        <dbReference type="ARBA" id="ARBA00044985"/>
    </source>
</evidence>
<dbReference type="Ensembl" id="ENSPMAT00000008865.1">
    <property type="protein sequence ID" value="ENSPMAP00000008826.1"/>
    <property type="gene ID" value="ENSPMAG00000008024.1"/>
</dbReference>
<evidence type="ECO:0000256" key="12">
    <source>
        <dbReference type="ARBA" id="ARBA00044912"/>
    </source>
</evidence>
<evidence type="ECO:0000256" key="16">
    <source>
        <dbReference type="ARBA" id="ARBA00045018"/>
    </source>
</evidence>
<evidence type="ECO:0000256" key="14">
    <source>
        <dbReference type="ARBA" id="ARBA00044924"/>
    </source>
</evidence>
<evidence type="ECO:0000256" key="17">
    <source>
        <dbReference type="ARBA" id="ARBA00045709"/>
    </source>
</evidence>
<dbReference type="GeneTree" id="ENSGT00940000165198"/>
<name>S4RUD6_PETMA</name>
<dbReference type="InterPro" id="IPR020846">
    <property type="entry name" value="MFS_dom"/>
</dbReference>
<comment type="catalytic activity">
    <reaction evidence="2">
        <text>L-lysyl-L-alanine(out) = L-lysyl-L-alanine(in)</text>
        <dbReference type="Rhea" id="RHEA:79399"/>
        <dbReference type="ChEBI" id="CHEBI:229954"/>
    </reaction>
</comment>
<comment type="catalytic activity">
    <reaction evidence="3">
        <text>L-histidyl-glycine(out) = L-histidyl-glycine(in)</text>
        <dbReference type="Rhea" id="RHEA:79395"/>
        <dbReference type="ChEBI" id="CHEBI:229957"/>
    </reaction>
</comment>
<dbReference type="STRING" id="7757.ENSPMAP00000008826"/>
<feature type="transmembrane region" description="Helical" evidence="19">
    <location>
        <begin position="70"/>
        <end position="91"/>
    </location>
</feature>
<feature type="domain" description="Major facilitator superfamily (MFS) profile" evidence="20">
    <location>
        <begin position="1"/>
        <end position="166"/>
    </location>
</feature>
<evidence type="ECO:0000256" key="3">
    <source>
        <dbReference type="ARBA" id="ARBA00044878"/>
    </source>
</evidence>
<keyword evidence="19" id="KW-0472">Membrane</keyword>
<reference evidence="21" key="1">
    <citation type="submission" date="2025-08" db="UniProtKB">
        <authorList>
            <consortium name="Ensembl"/>
        </authorList>
    </citation>
    <scope>IDENTIFICATION</scope>
</reference>
<keyword evidence="19" id="KW-1133">Transmembrane helix</keyword>
<dbReference type="GO" id="GO:0016020">
    <property type="term" value="C:membrane"/>
    <property type="evidence" value="ECO:0007669"/>
    <property type="project" value="UniProtKB-SubCell"/>
</dbReference>
<dbReference type="InterPro" id="IPR036259">
    <property type="entry name" value="MFS_trans_sf"/>
</dbReference>
<evidence type="ECO:0000256" key="6">
    <source>
        <dbReference type="ARBA" id="ARBA00044891"/>
    </source>
</evidence>
<evidence type="ECO:0000256" key="9">
    <source>
        <dbReference type="ARBA" id="ARBA00044899"/>
    </source>
</evidence>
<evidence type="ECO:0000256" key="18">
    <source>
        <dbReference type="ARBA" id="ARBA00046376"/>
    </source>
</evidence>
<feature type="transmembrane region" description="Helical" evidence="19">
    <location>
        <begin position="103"/>
        <end position="125"/>
    </location>
</feature>
<evidence type="ECO:0000256" key="2">
    <source>
        <dbReference type="ARBA" id="ARBA00044876"/>
    </source>
</evidence>
<evidence type="ECO:0000256" key="11">
    <source>
        <dbReference type="ARBA" id="ARBA00044903"/>
    </source>
</evidence>
<comment type="catalytic activity">
    <reaction evidence="7">
        <text>L-alpha-aminoacyl-L-lysine(out) = L-alpha-aminoacyl-L-lysine(in)</text>
        <dbReference type="Rhea" id="RHEA:79383"/>
        <dbReference type="ChEBI" id="CHEBI:229966"/>
    </reaction>
</comment>
<dbReference type="Pfam" id="PF07690">
    <property type="entry name" value="MFS_1"/>
    <property type="match status" value="1"/>
</dbReference>
<protein>
    <recommendedName>
        <fullName evidence="15">Lysosomal dipeptide transporter MFSD1</fullName>
    </recommendedName>
    <alternativeName>
        <fullName evidence="16">Major facilitator superfamily domain-containing protein 1</fullName>
    </alternativeName>
</protein>
<comment type="subcellular location">
    <subcellularLocation>
        <location evidence="1">Membrane</location>
        <topology evidence="1">Multi-pass membrane protein</topology>
    </subcellularLocation>
</comment>
<dbReference type="PANTHER" id="PTHR23512:SF5">
    <property type="entry name" value="MAJOR FACILITATOR SUPERFAMILY DOMAIN-CONTAINING PROTEIN 1"/>
    <property type="match status" value="1"/>
</dbReference>
<comment type="catalytic activity">
    <reaction evidence="9">
        <text>L-arginyl-L-alpha-amino acid(out) = L-arginyl-L-alpha-amino acid(in)</text>
        <dbReference type="Rhea" id="RHEA:79371"/>
        <dbReference type="ChEBI" id="CHEBI:84315"/>
    </reaction>
</comment>
<dbReference type="GO" id="GO:0022857">
    <property type="term" value="F:transmembrane transporter activity"/>
    <property type="evidence" value="ECO:0007669"/>
    <property type="project" value="InterPro"/>
</dbReference>
<dbReference type="InterPro" id="IPR052187">
    <property type="entry name" value="MFSD1"/>
</dbReference>
<dbReference type="PROSITE" id="PS50850">
    <property type="entry name" value="MFS"/>
    <property type="match status" value="1"/>
</dbReference>
<evidence type="ECO:0000256" key="19">
    <source>
        <dbReference type="SAM" id="Phobius"/>
    </source>
</evidence>
<feature type="transmembrane region" description="Helical" evidence="19">
    <location>
        <begin position="16"/>
        <end position="38"/>
    </location>
</feature>
<accession>S4RUD6</accession>